<evidence type="ECO:0000313" key="3">
    <source>
        <dbReference type="EMBL" id="MBO8430431.1"/>
    </source>
</evidence>
<dbReference type="EMBL" id="JADIND010000077">
    <property type="protein sequence ID" value="MBO8430431.1"/>
    <property type="molecule type" value="Genomic_DNA"/>
</dbReference>
<evidence type="ECO:0000256" key="2">
    <source>
        <dbReference type="SAM" id="Phobius"/>
    </source>
</evidence>
<reference evidence="3" key="2">
    <citation type="journal article" date="2021" name="PeerJ">
        <title>Extensive microbial diversity within the chicken gut microbiome revealed by metagenomics and culture.</title>
        <authorList>
            <person name="Gilroy R."/>
            <person name="Ravi A."/>
            <person name="Getino M."/>
            <person name="Pursley I."/>
            <person name="Horton D.L."/>
            <person name="Alikhan N.F."/>
            <person name="Baker D."/>
            <person name="Gharbi K."/>
            <person name="Hall N."/>
            <person name="Watson M."/>
            <person name="Adriaenssens E.M."/>
            <person name="Foster-Nyarko E."/>
            <person name="Jarju S."/>
            <person name="Secka A."/>
            <person name="Antonio M."/>
            <person name="Oren A."/>
            <person name="Chaudhuri R.R."/>
            <person name="La Ragione R."/>
            <person name="Hildebrand F."/>
            <person name="Pallen M.J."/>
        </authorList>
    </citation>
    <scope>NUCLEOTIDE SEQUENCE</scope>
    <source>
        <strain evidence="3">10192</strain>
    </source>
</reference>
<evidence type="ECO:0000313" key="4">
    <source>
        <dbReference type="Proteomes" id="UP000823632"/>
    </source>
</evidence>
<reference evidence="3" key="1">
    <citation type="submission" date="2020-10" db="EMBL/GenBank/DDBJ databases">
        <authorList>
            <person name="Gilroy R."/>
        </authorList>
    </citation>
    <scope>NUCLEOTIDE SEQUENCE</scope>
    <source>
        <strain evidence="3">10192</strain>
    </source>
</reference>
<feature type="compositionally biased region" description="Basic and acidic residues" evidence="1">
    <location>
        <begin position="241"/>
        <end position="255"/>
    </location>
</feature>
<feature type="transmembrane region" description="Helical" evidence="2">
    <location>
        <begin position="38"/>
        <end position="57"/>
    </location>
</feature>
<name>A0A9D9GZ51_9BACT</name>
<feature type="compositionally biased region" description="Polar residues" evidence="1">
    <location>
        <begin position="199"/>
        <end position="216"/>
    </location>
</feature>
<gene>
    <name evidence="3" type="ORF">IAC76_03515</name>
</gene>
<keyword evidence="2" id="KW-1133">Transmembrane helix</keyword>
<feature type="compositionally biased region" description="Polar residues" evidence="1">
    <location>
        <begin position="139"/>
        <end position="149"/>
    </location>
</feature>
<dbReference type="Proteomes" id="UP000823632">
    <property type="component" value="Unassembled WGS sequence"/>
</dbReference>
<protein>
    <submittedName>
        <fullName evidence="3">Uncharacterized protein</fullName>
    </submittedName>
</protein>
<feature type="compositionally biased region" description="Basic and acidic residues" evidence="1">
    <location>
        <begin position="154"/>
        <end position="180"/>
    </location>
</feature>
<sequence>MKINSIQSYSYKSFLGTQNTRDAEGSKSGEKKKISKSVIGYGVAGLAAIGLATFAIIKSKKSPAKAVEPVVQKIKTAADDTVQKAKDLVIKPVDKADNGELPIPEMEKELNKIADKTPLTSEPVVEPKKVGAEVKTNEPSKVQENTKSEVQTEDAAKIPDDNNVSEKTDINSETIKKEPETELASKQQEDIKNEEHGENNSGIIKNAPEQNDSASVQADVKTDVQAPQNTEPVKAESLPENEVKTDTAVKTDDSQKIQSEVSSETVSSVKFSEAIKSDDFTVTEVEIKPFSYQSVDKTQPPFEGVEKLISVDYNNGTGRTYQRFYHKDKIYETSIYDELTDDSHNTLKVTRYNYAYENGKLVGVAKQDVDKDGHQWGIYHDGRFDPFPIFVKMKGDKDFHQVPVYTPDALFELDKRFDPYNF</sequence>
<keyword evidence="2" id="KW-0472">Membrane</keyword>
<keyword evidence="2" id="KW-0812">Transmembrane</keyword>
<comment type="caution">
    <text evidence="3">The sequence shown here is derived from an EMBL/GenBank/DDBJ whole genome shotgun (WGS) entry which is preliminary data.</text>
</comment>
<feature type="region of interest" description="Disordered" evidence="1">
    <location>
        <begin position="114"/>
        <end position="256"/>
    </location>
</feature>
<dbReference type="AlphaFoldDB" id="A0A9D9GZ51"/>
<accession>A0A9D9GZ51</accession>
<evidence type="ECO:0000256" key="1">
    <source>
        <dbReference type="SAM" id="MobiDB-lite"/>
    </source>
</evidence>
<feature type="compositionally biased region" description="Basic and acidic residues" evidence="1">
    <location>
        <begin position="125"/>
        <end position="138"/>
    </location>
</feature>
<feature type="compositionally biased region" description="Basic and acidic residues" evidence="1">
    <location>
        <begin position="187"/>
        <end position="198"/>
    </location>
</feature>
<proteinExistence type="predicted"/>
<organism evidence="3 4">
    <name type="scientific">Candidatus Scatousia excrementipullorum</name>
    <dbReference type="NCBI Taxonomy" id="2840936"/>
    <lineage>
        <taxon>Bacteria</taxon>
        <taxon>Candidatus Scatousia</taxon>
    </lineage>
</organism>